<dbReference type="Proteomes" id="UP000834106">
    <property type="component" value="Chromosome 7"/>
</dbReference>
<dbReference type="AlphaFoldDB" id="A0AAD2DV69"/>
<evidence type="ECO:0000256" key="1">
    <source>
        <dbReference type="SAM" id="MobiDB-lite"/>
    </source>
</evidence>
<evidence type="ECO:0000313" key="3">
    <source>
        <dbReference type="Proteomes" id="UP000834106"/>
    </source>
</evidence>
<evidence type="ECO:0000313" key="2">
    <source>
        <dbReference type="EMBL" id="CAI9765221.1"/>
    </source>
</evidence>
<keyword evidence="3" id="KW-1185">Reference proteome</keyword>
<accession>A0AAD2DV69</accession>
<name>A0AAD2DV69_9LAMI</name>
<protein>
    <submittedName>
        <fullName evidence="2">Uncharacterized protein</fullName>
    </submittedName>
</protein>
<feature type="region of interest" description="Disordered" evidence="1">
    <location>
        <begin position="101"/>
        <end position="134"/>
    </location>
</feature>
<proteinExistence type="predicted"/>
<reference evidence="2" key="1">
    <citation type="submission" date="2023-05" db="EMBL/GenBank/DDBJ databases">
        <authorList>
            <person name="Huff M."/>
        </authorList>
    </citation>
    <scope>NUCLEOTIDE SEQUENCE</scope>
</reference>
<sequence length="134" mass="16011">MTGEKERGRRKSTEKAKKWREWAPIMRFVSNTTKQRFRPWIFYLRLGKRQRVAEAWRWRLRTADWPEDWGVAVSRLHAVRSLGLKNVVKCVKLVVCEKVKGRKGKEDSKSGNEVEWSSVEKRRHRRSTLRMESG</sequence>
<dbReference type="EMBL" id="OU503042">
    <property type="protein sequence ID" value="CAI9765221.1"/>
    <property type="molecule type" value="Genomic_DNA"/>
</dbReference>
<organism evidence="2 3">
    <name type="scientific">Fraxinus pennsylvanica</name>
    <dbReference type="NCBI Taxonomy" id="56036"/>
    <lineage>
        <taxon>Eukaryota</taxon>
        <taxon>Viridiplantae</taxon>
        <taxon>Streptophyta</taxon>
        <taxon>Embryophyta</taxon>
        <taxon>Tracheophyta</taxon>
        <taxon>Spermatophyta</taxon>
        <taxon>Magnoliopsida</taxon>
        <taxon>eudicotyledons</taxon>
        <taxon>Gunneridae</taxon>
        <taxon>Pentapetalae</taxon>
        <taxon>asterids</taxon>
        <taxon>lamiids</taxon>
        <taxon>Lamiales</taxon>
        <taxon>Oleaceae</taxon>
        <taxon>Oleeae</taxon>
        <taxon>Fraxinus</taxon>
    </lineage>
</organism>
<gene>
    <name evidence="2" type="ORF">FPE_LOCUS12651</name>
</gene>
<feature type="compositionally biased region" description="Basic and acidic residues" evidence="1">
    <location>
        <begin position="101"/>
        <end position="112"/>
    </location>
</feature>